<dbReference type="EC" id="6.3.3.1" evidence="4 15"/>
<dbReference type="HAMAP" id="MF_00741">
    <property type="entry name" value="AIRS"/>
    <property type="match status" value="1"/>
</dbReference>
<evidence type="ECO:0000313" key="19">
    <source>
        <dbReference type="Proteomes" id="UP000051036"/>
    </source>
</evidence>
<accession>A0A0R1UIR3</accession>
<dbReference type="OrthoDB" id="9802507at2"/>
<dbReference type="GO" id="GO:0046084">
    <property type="term" value="P:adenine biosynthetic process"/>
    <property type="evidence" value="ECO:0007669"/>
    <property type="project" value="TreeGrafter"/>
</dbReference>
<evidence type="ECO:0000256" key="11">
    <source>
        <dbReference type="ARBA" id="ARBA00031908"/>
    </source>
</evidence>
<dbReference type="GO" id="GO:0005829">
    <property type="term" value="C:cytosol"/>
    <property type="evidence" value="ECO:0007669"/>
    <property type="project" value="TreeGrafter"/>
</dbReference>
<evidence type="ECO:0000256" key="3">
    <source>
        <dbReference type="ARBA" id="ARBA00010280"/>
    </source>
</evidence>
<dbReference type="Gene3D" id="3.90.650.10">
    <property type="entry name" value="PurM-like C-terminal domain"/>
    <property type="match status" value="1"/>
</dbReference>
<evidence type="ECO:0000256" key="7">
    <source>
        <dbReference type="ARBA" id="ARBA00022598"/>
    </source>
</evidence>
<reference evidence="18 19" key="1">
    <citation type="journal article" date="2015" name="Genome Announc.">
        <title>Expanding the biotechnology potential of lactobacilli through comparative genomics of 213 strains and associated genera.</title>
        <authorList>
            <person name="Sun Z."/>
            <person name="Harris H.M."/>
            <person name="McCann A."/>
            <person name="Guo C."/>
            <person name="Argimon S."/>
            <person name="Zhang W."/>
            <person name="Yang X."/>
            <person name="Jeffery I.B."/>
            <person name="Cooney J.C."/>
            <person name="Kagawa T.F."/>
            <person name="Liu W."/>
            <person name="Song Y."/>
            <person name="Salvetti E."/>
            <person name="Wrobel A."/>
            <person name="Rasinkangas P."/>
            <person name="Parkhill J."/>
            <person name="Rea M.C."/>
            <person name="O'Sullivan O."/>
            <person name="Ritari J."/>
            <person name="Douillard F.P."/>
            <person name="Paul Ross R."/>
            <person name="Yang R."/>
            <person name="Briner A.E."/>
            <person name="Felis G.E."/>
            <person name="de Vos W.M."/>
            <person name="Barrangou R."/>
            <person name="Klaenhammer T.R."/>
            <person name="Caufield P.W."/>
            <person name="Cui Y."/>
            <person name="Zhang H."/>
            <person name="O'Toole P.W."/>
        </authorList>
    </citation>
    <scope>NUCLEOTIDE SEQUENCE [LARGE SCALE GENOMIC DNA]</scope>
    <source>
        <strain evidence="18 19">DSM 16043</strain>
    </source>
</reference>
<dbReference type="InterPro" id="IPR036676">
    <property type="entry name" value="PurM-like_C_sf"/>
</dbReference>
<dbReference type="Proteomes" id="UP000051036">
    <property type="component" value="Unassembled WGS sequence"/>
</dbReference>
<feature type="domain" description="PurM-like N-terminal" evidence="16">
    <location>
        <begin position="55"/>
        <end position="160"/>
    </location>
</feature>
<dbReference type="GO" id="GO:0004637">
    <property type="term" value="F:phosphoribosylamine-glycine ligase activity"/>
    <property type="evidence" value="ECO:0007669"/>
    <property type="project" value="TreeGrafter"/>
</dbReference>
<evidence type="ECO:0000256" key="5">
    <source>
        <dbReference type="ARBA" id="ARBA00020367"/>
    </source>
</evidence>
<comment type="similarity">
    <text evidence="3 15">Belongs to the AIR synthase family.</text>
</comment>
<proteinExistence type="inferred from homology"/>
<evidence type="ECO:0000259" key="17">
    <source>
        <dbReference type="Pfam" id="PF02769"/>
    </source>
</evidence>
<comment type="pathway">
    <text evidence="2 15">Purine metabolism; IMP biosynthesis via de novo pathway; 5-amino-1-(5-phospho-D-ribosyl)imidazole from N(2)-formyl-N(1)-(5-phospho-D-ribosyl)glycinamide: step 2/2.</text>
</comment>
<dbReference type="InterPro" id="IPR016188">
    <property type="entry name" value="PurM-like_N"/>
</dbReference>
<dbReference type="InterPro" id="IPR004733">
    <property type="entry name" value="PurM_cligase"/>
</dbReference>
<dbReference type="FunFam" id="3.30.1330.10:FF:000001">
    <property type="entry name" value="Phosphoribosylformylglycinamidine cyclo-ligase"/>
    <property type="match status" value="1"/>
</dbReference>
<dbReference type="InterPro" id="IPR036921">
    <property type="entry name" value="PurM-like_N_sf"/>
</dbReference>
<dbReference type="PANTHER" id="PTHR10520:SF12">
    <property type="entry name" value="TRIFUNCTIONAL PURINE BIOSYNTHETIC PROTEIN ADENOSINE-3"/>
    <property type="match status" value="1"/>
</dbReference>
<dbReference type="Gene3D" id="3.30.1330.10">
    <property type="entry name" value="PurM-like, N-terminal domain"/>
    <property type="match status" value="1"/>
</dbReference>
<dbReference type="UniPathway" id="UPA00074">
    <property type="reaction ID" value="UER00129"/>
</dbReference>
<keyword evidence="10 15" id="KW-0067">ATP-binding</keyword>
<keyword evidence="6 15" id="KW-0963">Cytoplasm</keyword>
<evidence type="ECO:0000256" key="12">
    <source>
        <dbReference type="ARBA" id="ARBA00032931"/>
    </source>
</evidence>
<evidence type="ECO:0000256" key="15">
    <source>
        <dbReference type="HAMAP-Rule" id="MF_00741"/>
    </source>
</evidence>
<dbReference type="Pfam" id="PF00586">
    <property type="entry name" value="AIRS"/>
    <property type="match status" value="1"/>
</dbReference>
<dbReference type="SUPFAM" id="SSF56042">
    <property type="entry name" value="PurM C-terminal domain-like"/>
    <property type="match status" value="1"/>
</dbReference>
<gene>
    <name evidence="15" type="primary">purM</name>
    <name evidence="18" type="ORF">FC46_GL001764</name>
</gene>
<dbReference type="STRING" id="1423763.FC46_GL001764"/>
<evidence type="ECO:0000313" key="18">
    <source>
        <dbReference type="EMBL" id="KRL90757.1"/>
    </source>
</evidence>
<comment type="subcellular location">
    <subcellularLocation>
        <location evidence="1 15">Cytoplasm</location>
    </subcellularLocation>
</comment>
<evidence type="ECO:0000256" key="13">
    <source>
        <dbReference type="ARBA" id="ARBA00033093"/>
    </source>
</evidence>
<dbReference type="GO" id="GO:0005524">
    <property type="term" value="F:ATP binding"/>
    <property type="evidence" value="ECO:0007669"/>
    <property type="project" value="UniProtKB-KW"/>
</dbReference>
<dbReference type="CDD" id="cd02196">
    <property type="entry name" value="PurM"/>
    <property type="match status" value="1"/>
</dbReference>
<sequence length="345" mass="37543">MNRYKEAGVDVNAGYDLVHRIKPLVKATERLGVMGGIGSFGGMFDLEKLNYQHPVLVSGTDGVGTKLMIAQKMNVNDTVGIDCVAMCVNDVLAQGAEPLFFLDYIACGHNDPQKLAEVVKGVAEGCKQSGSALIGGETAEMPDMYEADEYDLAGFSVGIAEKENLLSNSLAKSGDVLLALPSSGVHSNGFSLIRKILFKDHNVKLSDKPDELAGKSVGESLITPTRIYVKPVLPLVKKRLVHGIAHITGGGFIENLPRIFTDDLQAVINNGSWPILPIFSYLKKLGNLSDKDCWETFNMGAGLVLAVPKEKLTEVKQILTDEKEDFYEIGHLQERPEDQEKVIIK</sequence>
<evidence type="ECO:0000256" key="8">
    <source>
        <dbReference type="ARBA" id="ARBA00022741"/>
    </source>
</evidence>
<dbReference type="NCBIfam" id="TIGR00878">
    <property type="entry name" value="purM"/>
    <property type="match status" value="1"/>
</dbReference>
<evidence type="ECO:0000256" key="9">
    <source>
        <dbReference type="ARBA" id="ARBA00022755"/>
    </source>
</evidence>
<dbReference type="AlphaFoldDB" id="A0A0R1UIR3"/>
<organism evidence="18 19">
    <name type="scientific">Lactobacillus kalixensis DSM 16043</name>
    <dbReference type="NCBI Taxonomy" id="1423763"/>
    <lineage>
        <taxon>Bacteria</taxon>
        <taxon>Bacillati</taxon>
        <taxon>Bacillota</taxon>
        <taxon>Bacilli</taxon>
        <taxon>Lactobacillales</taxon>
        <taxon>Lactobacillaceae</taxon>
        <taxon>Lactobacillus</taxon>
    </lineage>
</organism>
<keyword evidence="8 15" id="KW-0547">Nucleotide-binding</keyword>
<keyword evidence="19" id="KW-1185">Reference proteome</keyword>
<protein>
    <recommendedName>
        <fullName evidence="5 15">Phosphoribosylformylglycinamidine cyclo-ligase</fullName>
        <ecNumber evidence="4 15">6.3.3.1</ecNumber>
    </recommendedName>
    <alternativeName>
        <fullName evidence="12 15">AIR synthase</fullName>
    </alternativeName>
    <alternativeName>
        <fullName evidence="13 15">AIRS</fullName>
    </alternativeName>
    <alternativeName>
        <fullName evidence="11 15">Phosphoribosyl-aminoimidazole synthetase</fullName>
    </alternativeName>
</protein>
<evidence type="ECO:0000256" key="4">
    <source>
        <dbReference type="ARBA" id="ARBA00013047"/>
    </source>
</evidence>
<evidence type="ECO:0000256" key="6">
    <source>
        <dbReference type="ARBA" id="ARBA00022490"/>
    </source>
</evidence>
<keyword evidence="9 15" id="KW-0658">Purine biosynthesis</keyword>
<dbReference type="RefSeq" id="WP_057797884.1">
    <property type="nucleotide sequence ID" value="NZ_AZFM01000007.1"/>
</dbReference>
<dbReference type="EMBL" id="AZFM01000007">
    <property type="protein sequence ID" value="KRL90757.1"/>
    <property type="molecule type" value="Genomic_DNA"/>
</dbReference>
<comment type="caution">
    <text evidence="18">The sequence shown here is derived from an EMBL/GenBank/DDBJ whole genome shotgun (WGS) entry which is preliminary data.</text>
</comment>
<dbReference type="PATRIC" id="fig|1423763.3.peg.1797"/>
<dbReference type="GO" id="GO:0006189">
    <property type="term" value="P:'de novo' IMP biosynthetic process"/>
    <property type="evidence" value="ECO:0007669"/>
    <property type="project" value="UniProtKB-UniRule"/>
</dbReference>
<dbReference type="Pfam" id="PF02769">
    <property type="entry name" value="AIRS_C"/>
    <property type="match status" value="1"/>
</dbReference>
<name>A0A0R1UIR3_9LACO</name>
<evidence type="ECO:0000259" key="16">
    <source>
        <dbReference type="Pfam" id="PF00586"/>
    </source>
</evidence>
<evidence type="ECO:0000256" key="14">
    <source>
        <dbReference type="ARBA" id="ARBA00049057"/>
    </source>
</evidence>
<dbReference type="GO" id="GO:0004641">
    <property type="term" value="F:phosphoribosylformylglycinamidine cyclo-ligase activity"/>
    <property type="evidence" value="ECO:0007669"/>
    <property type="project" value="UniProtKB-UniRule"/>
</dbReference>
<dbReference type="SUPFAM" id="SSF55326">
    <property type="entry name" value="PurM N-terminal domain-like"/>
    <property type="match status" value="1"/>
</dbReference>
<evidence type="ECO:0000256" key="2">
    <source>
        <dbReference type="ARBA" id="ARBA00004686"/>
    </source>
</evidence>
<comment type="catalytic activity">
    <reaction evidence="14 15">
        <text>2-formamido-N(1)-(5-O-phospho-beta-D-ribosyl)acetamidine + ATP = 5-amino-1-(5-phospho-beta-D-ribosyl)imidazole + ADP + phosphate + H(+)</text>
        <dbReference type="Rhea" id="RHEA:23032"/>
        <dbReference type="ChEBI" id="CHEBI:15378"/>
        <dbReference type="ChEBI" id="CHEBI:30616"/>
        <dbReference type="ChEBI" id="CHEBI:43474"/>
        <dbReference type="ChEBI" id="CHEBI:137981"/>
        <dbReference type="ChEBI" id="CHEBI:147287"/>
        <dbReference type="ChEBI" id="CHEBI:456216"/>
        <dbReference type="EC" id="6.3.3.1"/>
    </reaction>
</comment>
<evidence type="ECO:0000256" key="10">
    <source>
        <dbReference type="ARBA" id="ARBA00022840"/>
    </source>
</evidence>
<dbReference type="FunFam" id="3.90.650.10:FF:000011">
    <property type="entry name" value="Phosphoribosylformylglycinamidine cyclo-ligase"/>
    <property type="match status" value="1"/>
</dbReference>
<keyword evidence="7 15" id="KW-0436">Ligase</keyword>
<evidence type="ECO:0000256" key="1">
    <source>
        <dbReference type="ARBA" id="ARBA00004496"/>
    </source>
</evidence>
<feature type="domain" description="PurM-like C-terminal" evidence="17">
    <location>
        <begin position="172"/>
        <end position="339"/>
    </location>
</feature>
<dbReference type="InterPro" id="IPR010918">
    <property type="entry name" value="PurM-like_C_dom"/>
</dbReference>
<dbReference type="PANTHER" id="PTHR10520">
    <property type="entry name" value="TRIFUNCTIONAL PURINE BIOSYNTHETIC PROTEIN ADENOSINE-3-RELATED"/>
    <property type="match status" value="1"/>
</dbReference>